<dbReference type="PANTHER" id="PTHR35526:SF3">
    <property type="entry name" value="ANTI-SIGMA-F FACTOR RSBW"/>
    <property type="match status" value="1"/>
</dbReference>
<keyword evidence="1" id="KW-0418">Kinase</keyword>
<evidence type="ECO:0000313" key="4">
    <source>
        <dbReference type="EMBL" id="MFC4131945.1"/>
    </source>
</evidence>
<sequence length="159" mass="17401">MPDSPDRPLVDQRRLLIVGPFSSADLEPIRRQLDDECARWGVPPRTRSVLALVATELVANIVVHCGGDGRLQVALYRGRLVCQAFDRGPGIPRSHRAGWRPPSPSAPSGRGLWLARVFSDRFAVDSSPLGTTVTAVIEVRPPGPPDDPLDETMDAYDDR</sequence>
<feature type="region of interest" description="Disordered" evidence="2">
    <location>
        <begin position="137"/>
        <end position="159"/>
    </location>
</feature>
<evidence type="ECO:0000256" key="1">
    <source>
        <dbReference type="ARBA" id="ARBA00022527"/>
    </source>
</evidence>
<comment type="caution">
    <text evidence="4">The sequence shown here is derived from an EMBL/GenBank/DDBJ whole genome shotgun (WGS) entry which is preliminary data.</text>
</comment>
<accession>A0ABV8LNL2</accession>
<dbReference type="InterPro" id="IPR036890">
    <property type="entry name" value="HATPase_C_sf"/>
</dbReference>
<evidence type="ECO:0000259" key="3">
    <source>
        <dbReference type="Pfam" id="PF13581"/>
    </source>
</evidence>
<evidence type="ECO:0000256" key="2">
    <source>
        <dbReference type="SAM" id="MobiDB-lite"/>
    </source>
</evidence>
<dbReference type="EMBL" id="JBHSAY010000008">
    <property type="protein sequence ID" value="MFC4131945.1"/>
    <property type="molecule type" value="Genomic_DNA"/>
</dbReference>
<reference evidence="5" key="1">
    <citation type="journal article" date="2019" name="Int. J. Syst. Evol. Microbiol.">
        <title>The Global Catalogue of Microorganisms (GCM) 10K type strain sequencing project: providing services to taxonomists for standard genome sequencing and annotation.</title>
        <authorList>
            <consortium name="The Broad Institute Genomics Platform"/>
            <consortium name="The Broad Institute Genome Sequencing Center for Infectious Disease"/>
            <person name="Wu L."/>
            <person name="Ma J."/>
        </authorList>
    </citation>
    <scope>NUCLEOTIDE SEQUENCE [LARGE SCALE GENOMIC DNA]</scope>
    <source>
        <strain evidence="5">CGMCC 4.7289</strain>
    </source>
</reference>
<keyword evidence="1" id="KW-0723">Serine/threonine-protein kinase</keyword>
<dbReference type="Proteomes" id="UP001595816">
    <property type="component" value="Unassembled WGS sequence"/>
</dbReference>
<keyword evidence="4" id="KW-0547">Nucleotide-binding</keyword>
<feature type="compositionally biased region" description="Acidic residues" evidence="2">
    <location>
        <begin position="147"/>
        <end position="159"/>
    </location>
</feature>
<protein>
    <submittedName>
        <fullName evidence="4">ATP-binding protein</fullName>
    </submittedName>
</protein>
<dbReference type="SUPFAM" id="SSF55874">
    <property type="entry name" value="ATPase domain of HSP90 chaperone/DNA topoisomerase II/histidine kinase"/>
    <property type="match status" value="1"/>
</dbReference>
<feature type="domain" description="Histidine kinase/HSP90-like ATPase" evidence="3">
    <location>
        <begin position="24"/>
        <end position="136"/>
    </location>
</feature>
<dbReference type="RefSeq" id="WP_253763496.1">
    <property type="nucleotide sequence ID" value="NZ_JAMZDZ010000001.1"/>
</dbReference>
<dbReference type="InterPro" id="IPR050267">
    <property type="entry name" value="Anti-sigma-factor_SerPK"/>
</dbReference>
<evidence type="ECO:0000313" key="5">
    <source>
        <dbReference type="Proteomes" id="UP001595816"/>
    </source>
</evidence>
<name>A0ABV8LNL2_9ACTN</name>
<organism evidence="4 5">
    <name type="scientific">Hamadaea flava</name>
    <dbReference type="NCBI Taxonomy" id="1742688"/>
    <lineage>
        <taxon>Bacteria</taxon>
        <taxon>Bacillati</taxon>
        <taxon>Actinomycetota</taxon>
        <taxon>Actinomycetes</taxon>
        <taxon>Micromonosporales</taxon>
        <taxon>Micromonosporaceae</taxon>
        <taxon>Hamadaea</taxon>
    </lineage>
</organism>
<dbReference type="PANTHER" id="PTHR35526">
    <property type="entry name" value="ANTI-SIGMA-F FACTOR RSBW-RELATED"/>
    <property type="match status" value="1"/>
</dbReference>
<dbReference type="Gene3D" id="3.30.565.10">
    <property type="entry name" value="Histidine kinase-like ATPase, C-terminal domain"/>
    <property type="match status" value="1"/>
</dbReference>
<dbReference type="CDD" id="cd16936">
    <property type="entry name" value="HATPase_RsbW-like"/>
    <property type="match status" value="1"/>
</dbReference>
<keyword evidence="5" id="KW-1185">Reference proteome</keyword>
<dbReference type="InterPro" id="IPR003594">
    <property type="entry name" value="HATPase_dom"/>
</dbReference>
<keyword evidence="1" id="KW-0808">Transferase</keyword>
<keyword evidence="4" id="KW-0067">ATP-binding</keyword>
<proteinExistence type="predicted"/>
<dbReference type="GO" id="GO:0005524">
    <property type="term" value="F:ATP binding"/>
    <property type="evidence" value="ECO:0007669"/>
    <property type="project" value="UniProtKB-KW"/>
</dbReference>
<dbReference type="Pfam" id="PF13581">
    <property type="entry name" value="HATPase_c_2"/>
    <property type="match status" value="1"/>
</dbReference>
<gene>
    <name evidence="4" type="ORF">ACFOZ4_15150</name>
</gene>